<dbReference type="InterPro" id="IPR052527">
    <property type="entry name" value="Metal_cation-efflux_comp"/>
</dbReference>
<gene>
    <name evidence="6" type="ORF">H0267_04775</name>
</gene>
<dbReference type="Proteomes" id="UP000614490">
    <property type="component" value="Unassembled WGS sequence"/>
</dbReference>
<dbReference type="PANTHER" id="PTHR43847">
    <property type="entry name" value="BLL3993 PROTEIN"/>
    <property type="match status" value="1"/>
</dbReference>
<evidence type="ECO:0000256" key="4">
    <source>
        <dbReference type="ARBA" id="ARBA00023136"/>
    </source>
</evidence>
<evidence type="ECO:0000256" key="1">
    <source>
        <dbReference type="ARBA" id="ARBA00004141"/>
    </source>
</evidence>
<reference evidence="6 7" key="1">
    <citation type="journal article" date="2005" name="Int. J. Syst. Evol. Microbiol.">
        <title>Halobacillus yeomjeoni sp. nov., isolated from a marine solar saltern in Korea.</title>
        <authorList>
            <person name="Yoon J.H."/>
            <person name="Kang S.J."/>
            <person name="Lee C.H."/>
            <person name="Oh H.W."/>
            <person name="Oh T.K."/>
        </authorList>
    </citation>
    <scope>NUCLEOTIDE SEQUENCE [LARGE SCALE GENOMIC DNA]</scope>
    <source>
        <strain evidence="6 7">KCTC 3957</strain>
    </source>
</reference>
<comment type="caution">
    <text evidence="6">The sequence shown here is derived from an EMBL/GenBank/DDBJ whole genome shotgun (WGS) entry which is preliminary data.</text>
</comment>
<organism evidence="6 7">
    <name type="scientific">Halobacillus yeomjeoni</name>
    <dbReference type="NCBI Taxonomy" id="311194"/>
    <lineage>
        <taxon>Bacteria</taxon>
        <taxon>Bacillati</taxon>
        <taxon>Bacillota</taxon>
        <taxon>Bacilli</taxon>
        <taxon>Bacillales</taxon>
        <taxon>Bacillaceae</taxon>
        <taxon>Halobacillus</taxon>
    </lineage>
</organism>
<keyword evidence="4 5" id="KW-0472">Membrane</keyword>
<name>A0A931HU01_9BACI</name>
<keyword evidence="3 5" id="KW-1133">Transmembrane helix</keyword>
<protein>
    <recommendedName>
        <fullName evidence="8">Isoprenylcysteine carboxyl methyltransferase</fullName>
    </recommendedName>
</protein>
<accession>A0A931HU01</accession>
<dbReference type="PANTHER" id="PTHR43847:SF1">
    <property type="entry name" value="BLL3993 PROTEIN"/>
    <property type="match status" value="1"/>
</dbReference>
<comment type="subcellular location">
    <subcellularLocation>
        <location evidence="1">Membrane</location>
        <topology evidence="1">Multi-pass membrane protein</topology>
    </subcellularLocation>
</comment>
<evidence type="ECO:0000313" key="6">
    <source>
        <dbReference type="EMBL" id="MBH0229524.1"/>
    </source>
</evidence>
<sequence>MTTFLIGLFVFLIVQRLAELVIAQSNRKWMLERGAIEKGEDHYFLFIALHALFFVSILIEASIRPYEANWIFYIAFPLFLILQGLRIWCITSLGRRWNTRVLVLPDEQPIQKGLYRYIRHPNYVIVFYELLIIPILFQAYLTAFIFPILHLLVLKVRIPVEEKALEERI</sequence>
<keyword evidence="2 5" id="KW-0812">Transmembrane</keyword>
<proteinExistence type="predicted"/>
<dbReference type="GO" id="GO:0004671">
    <property type="term" value="F:protein C-terminal S-isoprenylcysteine carboxyl O-methyltransferase activity"/>
    <property type="evidence" value="ECO:0007669"/>
    <property type="project" value="InterPro"/>
</dbReference>
<evidence type="ECO:0000256" key="3">
    <source>
        <dbReference type="ARBA" id="ARBA00022989"/>
    </source>
</evidence>
<evidence type="ECO:0000313" key="7">
    <source>
        <dbReference type="Proteomes" id="UP000614490"/>
    </source>
</evidence>
<dbReference type="RefSeq" id="WP_197316127.1">
    <property type="nucleotide sequence ID" value="NZ_JADZSC010000001.1"/>
</dbReference>
<feature type="transmembrane region" description="Helical" evidence="5">
    <location>
        <begin position="70"/>
        <end position="88"/>
    </location>
</feature>
<evidence type="ECO:0000256" key="5">
    <source>
        <dbReference type="SAM" id="Phobius"/>
    </source>
</evidence>
<dbReference type="Pfam" id="PF04140">
    <property type="entry name" value="ICMT"/>
    <property type="match status" value="1"/>
</dbReference>
<feature type="transmembrane region" description="Helical" evidence="5">
    <location>
        <begin position="42"/>
        <end position="63"/>
    </location>
</feature>
<evidence type="ECO:0008006" key="8">
    <source>
        <dbReference type="Google" id="ProtNLM"/>
    </source>
</evidence>
<dbReference type="GO" id="GO:0016020">
    <property type="term" value="C:membrane"/>
    <property type="evidence" value="ECO:0007669"/>
    <property type="project" value="UniProtKB-SubCell"/>
</dbReference>
<dbReference type="Gene3D" id="1.20.120.1630">
    <property type="match status" value="1"/>
</dbReference>
<feature type="transmembrane region" description="Helical" evidence="5">
    <location>
        <begin position="125"/>
        <end position="153"/>
    </location>
</feature>
<evidence type="ECO:0000256" key="2">
    <source>
        <dbReference type="ARBA" id="ARBA00022692"/>
    </source>
</evidence>
<dbReference type="InterPro" id="IPR007269">
    <property type="entry name" value="ICMT_MeTrfase"/>
</dbReference>
<dbReference type="EMBL" id="JADZSC010000001">
    <property type="protein sequence ID" value="MBH0229524.1"/>
    <property type="molecule type" value="Genomic_DNA"/>
</dbReference>
<keyword evidence="7" id="KW-1185">Reference proteome</keyword>
<dbReference type="AlphaFoldDB" id="A0A931HU01"/>